<evidence type="ECO:0000256" key="1">
    <source>
        <dbReference type="ARBA" id="ARBA00004533"/>
    </source>
</evidence>
<dbReference type="GO" id="GO:0005886">
    <property type="term" value="C:plasma membrane"/>
    <property type="evidence" value="ECO:0007669"/>
    <property type="project" value="UniProtKB-SubCell"/>
</dbReference>
<keyword evidence="7" id="KW-1133">Transmembrane helix</keyword>
<evidence type="ECO:0000313" key="9">
    <source>
        <dbReference type="Proteomes" id="UP000004001"/>
    </source>
</evidence>
<keyword evidence="3" id="KW-0997">Cell inner membrane</keyword>
<evidence type="ECO:0000256" key="2">
    <source>
        <dbReference type="ARBA" id="ARBA00022475"/>
    </source>
</evidence>
<dbReference type="PANTHER" id="PTHR30606">
    <property type="entry name" value="LIPID A BIOSYNTHESIS LAUROYL ACYLTRANSFERASE"/>
    <property type="match status" value="1"/>
</dbReference>
<evidence type="ECO:0000256" key="4">
    <source>
        <dbReference type="ARBA" id="ARBA00022679"/>
    </source>
</evidence>
<keyword evidence="2" id="KW-1003">Cell membrane</keyword>
<feature type="transmembrane region" description="Helical" evidence="7">
    <location>
        <begin position="21"/>
        <end position="44"/>
    </location>
</feature>
<evidence type="ECO:0000256" key="3">
    <source>
        <dbReference type="ARBA" id="ARBA00022519"/>
    </source>
</evidence>
<comment type="subcellular location">
    <subcellularLocation>
        <location evidence="1">Cell inner membrane</location>
    </subcellularLocation>
</comment>
<protein>
    <submittedName>
        <fullName evidence="8">Lipid A biosynthesis (KDO)2-(Lauroyl)-lipid IVA acyltransferase</fullName>
    </submittedName>
</protein>
<keyword evidence="5 7" id="KW-0472">Membrane</keyword>
<keyword evidence="6 8" id="KW-0012">Acyltransferase</keyword>
<keyword evidence="9" id="KW-1185">Reference proteome</keyword>
<dbReference type="PANTHER" id="PTHR30606:SF10">
    <property type="entry name" value="PHOSPHATIDYLINOSITOL MANNOSIDE ACYLTRANSFERASE"/>
    <property type="match status" value="1"/>
</dbReference>
<dbReference type="InterPro" id="IPR004960">
    <property type="entry name" value="LipA_acyltrans"/>
</dbReference>
<sequence>MKIANETTKRNKNLEERGEMRIFVIKYLCMNLLYRLGFGISYLLSMLPLRVLYVASDIIYLILYRLMHYRYEVVHRNVMASFPHSSAAEQEAMIRGFYHWLCDYFVETLKMMSMSKRQMQRRMQFIGTEEVNKVIAKGQSAAIYLGHYGQWEWITSLPFWVSNEAQCAQIYHPLENKWFDKMVKHMREKRGAVCISMSESLRKVVEYRQKNIPLVLGYISDQVPFWNNIHHWVDFMHQDTPVLTGTERMIKRLGQAVFYADVRRERRGYYTCEFKLITTTPQTWADFQLTDRYFECLQASIEHDPNLYLWSHNRWKRTREEFNLRYDAQTGRVDLRDLETIMSEKREKESKP</sequence>
<dbReference type="AlphaFoldDB" id="D1W0K7"/>
<accession>D1W0K7</accession>
<name>D1W0K7_9BACT</name>
<evidence type="ECO:0000256" key="5">
    <source>
        <dbReference type="ARBA" id="ARBA00023136"/>
    </source>
</evidence>
<dbReference type="Proteomes" id="UP000004001">
    <property type="component" value="Unassembled WGS sequence"/>
</dbReference>
<dbReference type="CDD" id="cd07984">
    <property type="entry name" value="LPLAT_LABLAT-like"/>
    <property type="match status" value="1"/>
</dbReference>
<gene>
    <name evidence="8" type="ORF">HMPREF9019_1331</name>
</gene>
<proteinExistence type="predicted"/>
<reference evidence="8 9" key="1">
    <citation type="submission" date="2009-12" db="EMBL/GenBank/DDBJ databases">
        <title>Genome Sequence of Prevotella timonensis CRIS 5C-B1.</title>
        <authorList>
            <person name="Durkin A.S."/>
            <person name="Madupu R."/>
            <person name="Torralba M."/>
            <person name="Methe B."/>
            <person name="Sutton G."/>
            <person name="Strausberg R.L."/>
            <person name="Nelson K.E."/>
        </authorList>
    </citation>
    <scope>NUCLEOTIDE SEQUENCE [LARGE SCALE GENOMIC DNA]</scope>
    <source>
        <strain evidence="8 9">CRIS 5C-B1</strain>
    </source>
</reference>
<dbReference type="eggNOG" id="COG1560">
    <property type="taxonomic scope" value="Bacteria"/>
</dbReference>
<organism evidence="8 9">
    <name type="scientific">Hoylesella timonensis CRIS 5C-B1</name>
    <dbReference type="NCBI Taxonomy" id="679189"/>
    <lineage>
        <taxon>Bacteria</taxon>
        <taxon>Pseudomonadati</taxon>
        <taxon>Bacteroidota</taxon>
        <taxon>Bacteroidia</taxon>
        <taxon>Bacteroidales</taxon>
        <taxon>Prevotellaceae</taxon>
        <taxon>Hoylesella</taxon>
    </lineage>
</organism>
<dbReference type="EMBL" id="ADEF01000048">
    <property type="protein sequence ID" value="EFA97109.1"/>
    <property type="molecule type" value="Genomic_DNA"/>
</dbReference>
<keyword evidence="7" id="KW-0812">Transmembrane</keyword>
<keyword evidence="4 8" id="KW-0808">Transferase</keyword>
<dbReference type="Pfam" id="PF03279">
    <property type="entry name" value="Lip_A_acyltrans"/>
    <property type="match status" value="1"/>
</dbReference>
<comment type="caution">
    <text evidence="8">The sequence shown here is derived from an EMBL/GenBank/DDBJ whole genome shotgun (WGS) entry which is preliminary data.</text>
</comment>
<evidence type="ECO:0000256" key="6">
    <source>
        <dbReference type="ARBA" id="ARBA00023315"/>
    </source>
</evidence>
<evidence type="ECO:0000313" key="8">
    <source>
        <dbReference type="EMBL" id="EFA97109.1"/>
    </source>
</evidence>
<dbReference type="GO" id="GO:0016746">
    <property type="term" value="F:acyltransferase activity"/>
    <property type="evidence" value="ECO:0007669"/>
    <property type="project" value="UniProtKB-KW"/>
</dbReference>
<dbReference type="GO" id="GO:0009247">
    <property type="term" value="P:glycolipid biosynthetic process"/>
    <property type="evidence" value="ECO:0007669"/>
    <property type="project" value="UniProtKB-ARBA"/>
</dbReference>
<evidence type="ECO:0000256" key="7">
    <source>
        <dbReference type="SAM" id="Phobius"/>
    </source>
</evidence>